<feature type="compositionally biased region" description="Polar residues" evidence="1">
    <location>
        <begin position="406"/>
        <end position="417"/>
    </location>
</feature>
<reference evidence="3" key="2">
    <citation type="submission" date="2019-02" db="EMBL/GenBank/DDBJ databases">
        <title>Opniocepnalus argus Var Kimnra genome.</title>
        <authorList>
            <person name="Zhou C."/>
            <person name="Xiao S."/>
        </authorList>
    </citation>
    <scope>NUCLEOTIDE SEQUENCE [LARGE SCALE GENOMIC DNA]</scope>
</reference>
<feature type="region of interest" description="Disordered" evidence="1">
    <location>
        <begin position="342"/>
        <end position="425"/>
    </location>
</feature>
<dbReference type="EMBL" id="CM015722">
    <property type="protein sequence ID" value="KAF3695442.1"/>
    <property type="molecule type" value="Genomic_DNA"/>
</dbReference>
<organism evidence="2 3">
    <name type="scientific">Channa argus</name>
    <name type="common">Northern snakehead</name>
    <name type="synonym">Ophicephalus argus</name>
    <dbReference type="NCBI Taxonomy" id="215402"/>
    <lineage>
        <taxon>Eukaryota</taxon>
        <taxon>Metazoa</taxon>
        <taxon>Chordata</taxon>
        <taxon>Craniata</taxon>
        <taxon>Vertebrata</taxon>
        <taxon>Euteleostomi</taxon>
        <taxon>Actinopterygii</taxon>
        <taxon>Neopterygii</taxon>
        <taxon>Teleostei</taxon>
        <taxon>Neoteleostei</taxon>
        <taxon>Acanthomorphata</taxon>
        <taxon>Anabantaria</taxon>
        <taxon>Anabantiformes</taxon>
        <taxon>Channoidei</taxon>
        <taxon>Channidae</taxon>
        <taxon>Channa</taxon>
    </lineage>
</organism>
<protein>
    <submittedName>
        <fullName evidence="2">Coiled-coil domain-containing protein 60</fullName>
    </submittedName>
</protein>
<feature type="region of interest" description="Disordered" evidence="1">
    <location>
        <begin position="17"/>
        <end position="72"/>
    </location>
</feature>
<gene>
    <name evidence="2" type="ORF">EXN66_Car011118</name>
</gene>
<feature type="compositionally biased region" description="Basic and acidic residues" evidence="1">
    <location>
        <begin position="164"/>
        <end position="180"/>
    </location>
</feature>
<reference evidence="2 3" key="1">
    <citation type="submission" date="2019-02" db="EMBL/GenBank/DDBJ databases">
        <title>Opniocepnalus argus genome.</title>
        <authorList>
            <person name="Zhou C."/>
            <person name="Xiao S."/>
        </authorList>
    </citation>
    <scope>NUCLEOTIDE SEQUENCE [LARGE SCALE GENOMIC DNA]</scope>
    <source>
        <strain evidence="2">OARG1902GOOAL</strain>
        <tissue evidence="2">Muscle</tissue>
    </source>
</reference>
<sequence>MINRNASLHWRYSVRDQKPRGRWRSSACPTREGPESGDNQDRRRLGPIRQGGREAPCRSSEPPKRLSHLESKPVIQNMRLQHVEKATTDDPANTSSESFNDKLPDSSGGSQGFPAFRTQAGKRADVVFLRKHLERARHLASAIKRGQSYFHLLLKEEQEEQEVEERRRMRREEQLREEPRPPSFFSDSDSESEVWPVPAATSCSSGKEARWRSKKKRSARPFTPLYYSLTSPLLSEAPREVIYRQLCCLNWLLEALTLDRPGRIGPLTACWDSKDPGRGRTVLKTLKKERAADSKWEQFVSNKPCRAHPKRRSSTTVYLQAFRRASFMSVASLSALTSTTVGSSLSSLVPGPGEDTSSAGAPEETQRPPSEYVQQRVQKEQQSPQTSSLGDGLRASESKKTDNQTESKIATASQPKSCPTVPPSAVSHLIHGKASVLQELRAAFKEKAEEVAESYVNTLELKARERLNSGLQMYRALCHKTESQHHAPHHVTCKSQVMQAPNNKNNPSNNLWLSSLLSSLPEELCEGRAVNKVMQKLSGFAEQQTIRVRPQVFLKVLGGLEPWELCLPELCVAVQIAMDHVVQMSRAEYDAWLFSRVTLPP</sequence>
<feature type="compositionally biased region" description="Basic and acidic residues" evidence="1">
    <location>
        <begin position="51"/>
        <end position="71"/>
    </location>
</feature>
<evidence type="ECO:0000313" key="2">
    <source>
        <dbReference type="EMBL" id="KAF3695442.1"/>
    </source>
</evidence>
<evidence type="ECO:0000256" key="1">
    <source>
        <dbReference type="SAM" id="MobiDB-lite"/>
    </source>
</evidence>
<feature type="compositionally biased region" description="Basic and acidic residues" evidence="1">
    <location>
        <begin position="394"/>
        <end position="405"/>
    </location>
</feature>
<feature type="compositionally biased region" description="Polar residues" evidence="1">
    <location>
        <begin position="372"/>
        <end position="389"/>
    </location>
</feature>
<dbReference type="Pfam" id="PF15769">
    <property type="entry name" value="DUF4698"/>
    <property type="match status" value="2"/>
</dbReference>
<dbReference type="PANTHER" id="PTHR34754">
    <property type="entry name" value="COILED-COIL DOMAIN-CONTAINING PROTEIN 60"/>
    <property type="match status" value="1"/>
</dbReference>
<feature type="region of interest" description="Disordered" evidence="1">
    <location>
        <begin position="86"/>
        <end position="116"/>
    </location>
</feature>
<dbReference type="InterPro" id="IPR031526">
    <property type="entry name" value="DUF4698"/>
</dbReference>
<dbReference type="AlphaFoldDB" id="A0A6G1PYV0"/>
<feature type="compositionally biased region" description="Low complexity" evidence="1">
    <location>
        <begin position="342"/>
        <end position="353"/>
    </location>
</feature>
<proteinExistence type="predicted"/>
<name>A0A6G1PYV0_CHAAH</name>
<dbReference type="PANTHER" id="PTHR34754:SF1">
    <property type="entry name" value="COILED-COIL DOMAIN-CONTAINING PROTEIN 60"/>
    <property type="match status" value="1"/>
</dbReference>
<evidence type="ECO:0000313" key="3">
    <source>
        <dbReference type="Proteomes" id="UP000503349"/>
    </source>
</evidence>
<dbReference type="Proteomes" id="UP000503349">
    <property type="component" value="Chromosome 11"/>
</dbReference>
<keyword evidence="3" id="KW-1185">Reference proteome</keyword>
<feature type="region of interest" description="Disordered" evidence="1">
    <location>
        <begin position="160"/>
        <end position="191"/>
    </location>
</feature>
<accession>A0A6G1PYV0</accession>